<evidence type="ECO:0000313" key="1">
    <source>
        <dbReference type="EMBL" id="CAD8212064.1"/>
    </source>
</evidence>
<reference evidence="1" key="1">
    <citation type="submission" date="2021-01" db="EMBL/GenBank/DDBJ databases">
        <authorList>
            <consortium name="Genoscope - CEA"/>
            <person name="William W."/>
        </authorList>
    </citation>
    <scope>NUCLEOTIDE SEQUENCE</scope>
</reference>
<dbReference type="OrthoDB" id="10487028at2759"/>
<comment type="caution">
    <text evidence="1">The sequence shown here is derived from an EMBL/GenBank/DDBJ whole genome shotgun (WGS) entry which is preliminary data.</text>
</comment>
<proteinExistence type="predicted"/>
<dbReference type="Proteomes" id="UP000683925">
    <property type="component" value="Unassembled WGS sequence"/>
</dbReference>
<organism evidence="1 2">
    <name type="scientific">Paramecium octaurelia</name>
    <dbReference type="NCBI Taxonomy" id="43137"/>
    <lineage>
        <taxon>Eukaryota</taxon>
        <taxon>Sar</taxon>
        <taxon>Alveolata</taxon>
        <taxon>Ciliophora</taxon>
        <taxon>Intramacronucleata</taxon>
        <taxon>Oligohymenophorea</taxon>
        <taxon>Peniculida</taxon>
        <taxon>Parameciidae</taxon>
        <taxon>Paramecium</taxon>
    </lineage>
</organism>
<sequence length="122" mass="14572">MNNIEDFDFYTQYKEDVKNVSVGQRFLLDRCLMEGQIKLYRIVRVEILITLSSTKKPFKICQIKLFKTTKYLFPLAYIGNFQYVPINCKLINLEELQTQLIDHYQQQQQPIDEVQLILNSCR</sequence>
<dbReference type="OMA" id="FKICQIK"/>
<keyword evidence="2" id="KW-1185">Reference proteome</keyword>
<protein>
    <submittedName>
        <fullName evidence="1">Uncharacterized protein</fullName>
    </submittedName>
</protein>
<dbReference type="AlphaFoldDB" id="A0A8S1YLW1"/>
<accession>A0A8S1YLW1</accession>
<gene>
    <name evidence="1" type="ORF">POCTA_138.1.T1560097</name>
</gene>
<evidence type="ECO:0000313" key="2">
    <source>
        <dbReference type="Proteomes" id="UP000683925"/>
    </source>
</evidence>
<dbReference type="EMBL" id="CAJJDP010000158">
    <property type="protein sequence ID" value="CAD8212064.1"/>
    <property type="molecule type" value="Genomic_DNA"/>
</dbReference>
<name>A0A8S1YLW1_PAROT</name>